<evidence type="ECO:0008006" key="2">
    <source>
        <dbReference type="Google" id="ProtNLM"/>
    </source>
</evidence>
<protein>
    <recommendedName>
        <fullName evidence="2">Translation initiation factor IF-2 N-terminal domain-containing protein</fullName>
    </recommendedName>
</protein>
<name>X1JHY5_9ZZZZ</name>
<sequence>MIKHYKDGKLSLELLAEKLDISIGEAIDILAEQGIEAPITYEDYLQGFEAFR</sequence>
<organism evidence="1">
    <name type="scientific">marine sediment metagenome</name>
    <dbReference type="NCBI Taxonomy" id="412755"/>
    <lineage>
        <taxon>unclassified sequences</taxon>
        <taxon>metagenomes</taxon>
        <taxon>ecological metagenomes</taxon>
    </lineage>
</organism>
<reference evidence="1" key="1">
    <citation type="journal article" date="2014" name="Front. Microbiol.">
        <title>High frequency of phylogenetically diverse reductive dehalogenase-homologous genes in deep subseafloor sedimentary metagenomes.</title>
        <authorList>
            <person name="Kawai M."/>
            <person name="Futagami T."/>
            <person name="Toyoda A."/>
            <person name="Takaki Y."/>
            <person name="Nishi S."/>
            <person name="Hori S."/>
            <person name="Arai W."/>
            <person name="Tsubouchi T."/>
            <person name="Morono Y."/>
            <person name="Uchiyama I."/>
            <person name="Ito T."/>
            <person name="Fujiyama A."/>
            <person name="Inagaki F."/>
            <person name="Takami H."/>
        </authorList>
    </citation>
    <scope>NUCLEOTIDE SEQUENCE</scope>
    <source>
        <strain evidence="1">Expedition CK06-06</strain>
    </source>
</reference>
<dbReference type="AlphaFoldDB" id="X1JHY5"/>
<dbReference type="EMBL" id="BARU01034940">
    <property type="protein sequence ID" value="GAH69353.1"/>
    <property type="molecule type" value="Genomic_DNA"/>
</dbReference>
<proteinExistence type="predicted"/>
<gene>
    <name evidence="1" type="ORF">S03H2_54768</name>
</gene>
<comment type="caution">
    <text evidence="1">The sequence shown here is derived from an EMBL/GenBank/DDBJ whole genome shotgun (WGS) entry which is preliminary data.</text>
</comment>
<accession>X1JHY5</accession>
<evidence type="ECO:0000313" key="1">
    <source>
        <dbReference type="EMBL" id="GAH69353.1"/>
    </source>
</evidence>